<evidence type="ECO:0000313" key="3">
    <source>
        <dbReference type="EMBL" id="NKZ18243.1"/>
    </source>
</evidence>
<feature type="transmembrane region" description="Helical" evidence="1">
    <location>
        <begin position="143"/>
        <end position="161"/>
    </location>
</feature>
<evidence type="ECO:0000259" key="2">
    <source>
        <dbReference type="Pfam" id="PF01757"/>
    </source>
</evidence>
<feature type="transmembrane region" description="Helical" evidence="1">
    <location>
        <begin position="167"/>
        <end position="185"/>
    </location>
</feature>
<feature type="domain" description="Acyltransferase 3" evidence="2">
    <location>
        <begin position="4"/>
        <end position="312"/>
    </location>
</feature>
<sequence>MRRIYGVDIARIMAMFMVVVVHNLNQGGVLKNTTTTIGFLSANELFNLVIVAVNIFALITGFVYSGKGIRLNRILGLYFEVLFLSISSLAIYTIFFGVPKNIDIAKSILPLLSGEYWYFNAYVGFVIVEPLLRYGINKLSRTTLLRIVVIMLLFSGTVGFTDSRILQVGYSTEWLITLFVAGVVIKKYSTEIAKINNSILIIIVVGMSLVSLLAEFVLRAHVLRIASYTSPIVIVQSLAIFILFTRIEVKNPIFQKILLFLSPLSFGVYILDTSIFFYGYILKDLFKDITRNFPIVVTLLIVILSSVMFFACFMVINYIRVKIFELLKVNDFILMITNFMNRKVIKSKL</sequence>
<feature type="transmembrane region" description="Helical" evidence="1">
    <location>
        <begin position="225"/>
        <end position="245"/>
    </location>
</feature>
<feature type="transmembrane region" description="Helical" evidence="1">
    <location>
        <begin position="7"/>
        <end position="25"/>
    </location>
</feature>
<feature type="transmembrane region" description="Helical" evidence="1">
    <location>
        <begin position="293"/>
        <end position="319"/>
    </location>
</feature>
<accession>A0A846ZHR6</accession>
<feature type="transmembrane region" description="Helical" evidence="1">
    <location>
        <begin position="197"/>
        <end position="219"/>
    </location>
</feature>
<name>A0A846ZHR6_9LACO</name>
<feature type="transmembrane region" description="Helical" evidence="1">
    <location>
        <begin position="77"/>
        <end position="96"/>
    </location>
</feature>
<dbReference type="GO" id="GO:0016747">
    <property type="term" value="F:acyltransferase activity, transferring groups other than amino-acyl groups"/>
    <property type="evidence" value="ECO:0007669"/>
    <property type="project" value="InterPro"/>
</dbReference>
<dbReference type="AlphaFoldDB" id="A0A846ZHR6"/>
<dbReference type="EMBL" id="JAAXPO010000003">
    <property type="protein sequence ID" value="NKZ18243.1"/>
    <property type="molecule type" value="Genomic_DNA"/>
</dbReference>
<dbReference type="RefSeq" id="WP_168676315.1">
    <property type="nucleotide sequence ID" value="NZ_BPKV01000004.1"/>
</dbReference>
<feature type="transmembrane region" description="Helical" evidence="1">
    <location>
        <begin position="116"/>
        <end position="136"/>
    </location>
</feature>
<keyword evidence="1" id="KW-0812">Transmembrane</keyword>
<keyword evidence="3" id="KW-0808">Transferase</keyword>
<dbReference type="Pfam" id="PF01757">
    <property type="entry name" value="Acyl_transf_3"/>
    <property type="match status" value="1"/>
</dbReference>
<feature type="transmembrane region" description="Helical" evidence="1">
    <location>
        <begin position="45"/>
        <end position="65"/>
    </location>
</feature>
<keyword evidence="1" id="KW-0472">Membrane</keyword>
<dbReference type="Proteomes" id="UP000590460">
    <property type="component" value="Unassembled WGS sequence"/>
</dbReference>
<gene>
    <name evidence="3" type="ORF">HF966_03520</name>
</gene>
<feature type="transmembrane region" description="Helical" evidence="1">
    <location>
        <begin position="257"/>
        <end position="281"/>
    </location>
</feature>
<organism evidence="3 4">
    <name type="scientific">Leuconostoc holzapfelii</name>
    <dbReference type="NCBI Taxonomy" id="434464"/>
    <lineage>
        <taxon>Bacteria</taxon>
        <taxon>Bacillati</taxon>
        <taxon>Bacillota</taxon>
        <taxon>Bacilli</taxon>
        <taxon>Lactobacillales</taxon>
        <taxon>Lactobacillaceae</taxon>
        <taxon>Leuconostoc</taxon>
    </lineage>
</organism>
<comment type="caution">
    <text evidence="3">The sequence shown here is derived from an EMBL/GenBank/DDBJ whole genome shotgun (WGS) entry which is preliminary data.</text>
</comment>
<proteinExistence type="predicted"/>
<dbReference type="InterPro" id="IPR002656">
    <property type="entry name" value="Acyl_transf_3_dom"/>
</dbReference>
<reference evidence="3 4" key="1">
    <citation type="submission" date="2020-04" db="EMBL/GenBank/DDBJ databases">
        <title>MicrobeNet Type strains.</title>
        <authorList>
            <person name="Nicholson A.C."/>
        </authorList>
    </citation>
    <scope>NUCLEOTIDE SEQUENCE [LARGE SCALE GENOMIC DNA]</scope>
    <source>
        <strain evidence="3 4">CCUG 54536</strain>
    </source>
</reference>
<keyword evidence="1" id="KW-1133">Transmembrane helix</keyword>
<protein>
    <submittedName>
        <fullName evidence="3">Acyltransferase</fullName>
    </submittedName>
</protein>
<evidence type="ECO:0000313" key="4">
    <source>
        <dbReference type="Proteomes" id="UP000590460"/>
    </source>
</evidence>
<keyword evidence="3" id="KW-0012">Acyltransferase</keyword>
<evidence type="ECO:0000256" key="1">
    <source>
        <dbReference type="SAM" id="Phobius"/>
    </source>
</evidence>